<dbReference type="EnsemblPlants" id="MELO3C028376.2.1">
    <property type="protein sequence ID" value="MELO3C028376.2.1"/>
    <property type="gene ID" value="MELO3C028376.2"/>
</dbReference>
<proteinExistence type="predicted"/>
<evidence type="ECO:0000313" key="1">
    <source>
        <dbReference type="EnsemblPlants" id="MELO3C028376.2.1"/>
    </source>
</evidence>
<protein>
    <submittedName>
        <fullName evidence="1">Uncharacterized protein</fullName>
    </submittedName>
</protein>
<dbReference type="Gramene" id="MELO3C028376.2.1">
    <property type="protein sequence ID" value="MELO3C028376.2.1"/>
    <property type="gene ID" value="MELO3C028376.2"/>
</dbReference>
<sequence length="32" mass="3926">MKTMDPTKRNNQAKLWIRRRGRVRVVEKDGER</sequence>
<organism evidence="1">
    <name type="scientific">Cucumis melo</name>
    <name type="common">Muskmelon</name>
    <dbReference type="NCBI Taxonomy" id="3656"/>
    <lineage>
        <taxon>Eukaryota</taxon>
        <taxon>Viridiplantae</taxon>
        <taxon>Streptophyta</taxon>
        <taxon>Embryophyta</taxon>
        <taxon>Tracheophyta</taxon>
        <taxon>Spermatophyta</taxon>
        <taxon>Magnoliopsida</taxon>
        <taxon>eudicotyledons</taxon>
        <taxon>Gunneridae</taxon>
        <taxon>Pentapetalae</taxon>
        <taxon>rosids</taxon>
        <taxon>fabids</taxon>
        <taxon>Cucurbitales</taxon>
        <taxon>Cucurbitaceae</taxon>
        <taxon>Benincaseae</taxon>
        <taxon>Cucumis</taxon>
    </lineage>
</organism>
<accession>A0A9I9E420</accession>
<reference evidence="1" key="1">
    <citation type="submission" date="2023-03" db="UniProtKB">
        <authorList>
            <consortium name="EnsemblPlants"/>
        </authorList>
    </citation>
    <scope>IDENTIFICATION</scope>
</reference>
<dbReference type="AlphaFoldDB" id="A0A9I9E420"/>
<name>A0A9I9E420_CUCME</name>